<sequence length="1596" mass="183022">MFTSRVSDLSGGPGLLSVSGTLWKKGKNVGWSKRYMSVTIHQFTYYTRGGDSFPLGFMDTHDILMVKEVEKNDRRFDLIANGQVLKLMAPDASEAEVWIKTIKAIKDAVKYSKHAIQKLGATVNRRKVATPKWKKGFWQKEVKTEWEIDDLELSGRLSNKLSKIEGAAGSLFQYASEKKLWRLMKKLLVKYDDDIKLIKLIVRVLLNEEKPQQRPPSSLEGDEKSGHGSRRPSQRDSKLPSRDSMGATTVTNYEVNHFFGSRARSNSAHRRSNTGVKWKSELAKTTTAAINRTLARSNSSLLILDPPEADGKTSAPKLTPSKPKRNLWFYMDRKVPAQPLMKTLDECLKDNEQFDLFKTYLKTIYQDQNFIFLRDSANFKQGLNIEGKTLEGEDLSAEGWRIFDKFIKHEADCTVDPTEKERRKIRQILTSEDPRLAFEPVMVRVHDMIEEQFREYCESDFYLKISASSGPVDEHVLSQMVESGEVSGSTLVWKDGAIASLWKKAETIDIFKEALFEKKNKGELSPDEVGHLFRWITQSGGGVLSLLDQGINSTITMIRSLSYRALLLTLRAQMGYDDTSEPHAIGKAFCEFVKQSRACRKEPIPINQVMEDHHTLIAIMFNPCNKFDCDFDGSSSLKPGRYIYNATLWPAIFENLYGSNIYPRIKSLQDTYYKIISQKSSALALISVPSWQASFLPLAFDVPHRHQSASVGKMRTFIIAIIVQLLWTCVEHKQFEDFATEVRLTIGMTLSVCGDQSGSLVSEVLSATASRFHTDITKWIKLEEHDQMNRYKCLLHLIRLLISMGLSISGRRFGITDSLRTHKVLHKEYHEKKHVIKSESKRGSAEGTSTTAGALLNPSDEGSFSKRTSVEEDNPRIKRENSGTAIGRTGSHAEDHRRSKTVATPHSLTEEGRKNVICNDQDLLYMMKVYNHSQEHQMRTKSSSAHMDNMTGSHGQTVYSSPYLDPGSDDEEEDDGGSLRLENKRFVLSAHDIIKAYNKRLNELKTSIEKFGDSDHICADSRYKTHVQLQAYNTTWHLSLKGYIDALSKIQMLLLQLKAQDDQLAQREDANEKIQIGHSCRRARDNVIAQLSFVNDTVGFLDLMDKKLWKLLNMKQVRDLVHHFVETADPIRRRKVFHGWEKEKKKNQAKQTKELEKRLREEEERRKRTYTMLLIGPGQSGKSTVFKQLTILHGRGFSEGKRRHFRKLIYANIVGAIKNLMYHARKAYKREDESLPNFNVDQLGAMHEILEFCMSNEKKKKEEDKVMSYIRSLNELNGLTERYRSYLLEAATDEDKLKLALQTKKEIKTMNQKCAKFREKEVPGLVDEFFKSFGVMEKTDEAAKVIAEATFPNVDMNKQLREAIRTVWKDRAIRNIFHRRQRFKTNQLDDSSVYMLQHLDRILDDKEEYVPTLKDIVHCRKRTIGIVEGEFKIKDQIFKIVDVAGQRGSRSRWIPLFTTANACLFVCSLAGYNRYLLEENDKLRIYEGLELFDDIVNQPALRKVPIILFLNKVDLFEKEIKTTSLQHAFPQYSGAPDSLEESIAFLRHRFQKTVRDPNRQVFIHTTCATDTEQVEKILDSVTKIVVQKQLAAANLI</sequence>
<dbReference type="GO" id="GO:0031683">
    <property type="term" value="F:G-protein beta/gamma-subunit complex binding"/>
    <property type="evidence" value="ECO:0007669"/>
    <property type="project" value="InterPro"/>
</dbReference>
<feature type="binding site" evidence="5">
    <location>
        <begin position="1390"/>
        <end position="1391"/>
    </location>
    <ligand>
        <name>GTP</name>
        <dbReference type="ChEBI" id="CHEBI:37565"/>
    </ligand>
</feature>
<proteinExistence type="predicted"/>
<keyword evidence="1 6" id="KW-0479">Metal-binding</keyword>
<dbReference type="GO" id="GO:0046872">
    <property type="term" value="F:metal ion binding"/>
    <property type="evidence" value="ECO:0007669"/>
    <property type="project" value="UniProtKB-KW"/>
</dbReference>
<keyword evidence="4" id="KW-0807">Transducer</keyword>
<evidence type="ECO:0000259" key="10">
    <source>
        <dbReference type="PROSITE" id="PS50132"/>
    </source>
</evidence>
<evidence type="ECO:0000256" key="6">
    <source>
        <dbReference type="PIRSR" id="PIRSR601019-2"/>
    </source>
</evidence>
<dbReference type="InterPro" id="IPR001019">
    <property type="entry name" value="Gprotein_alpha_su"/>
</dbReference>
<evidence type="ECO:0000256" key="7">
    <source>
        <dbReference type="SAM" id="Coils"/>
    </source>
</evidence>
<evidence type="ECO:0000256" key="8">
    <source>
        <dbReference type="SAM" id="MobiDB-lite"/>
    </source>
</evidence>
<dbReference type="InterPro" id="IPR016137">
    <property type="entry name" value="RGS"/>
</dbReference>
<organism evidence="11">
    <name type="scientific">Lotharella globosa</name>
    <dbReference type="NCBI Taxonomy" id="91324"/>
    <lineage>
        <taxon>Eukaryota</taxon>
        <taxon>Sar</taxon>
        <taxon>Rhizaria</taxon>
        <taxon>Cercozoa</taxon>
        <taxon>Chlorarachniophyceae</taxon>
        <taxon>Lotharella</taxon>
    </lineage>
</organism>
<evidence type="ECO:0008006" key="12">
    <source>
        <dbReference type="Google" id="ProtNLM"/>
    </source>
</evidence>
<dbReference type="InterPro" id="IPR027417">
    <property type="entry name" value="P-loop_NTPase"/>
</dbReference>
<accession>A0A7S4DKI2</accession>
<dbReference type="SMART" id="SM00315">
    <property type="entry name" value="RGS"/>
    <property type="match status" value="1"/>
</dbReference>
<dbReference type="PROSITE" id="PS51882">
    <property type="entry name" value="G_ALPHA"/>
    <property type="match status" value="1"/>
</dbReference>
<dbReference type="SUPFAM" id="SSF50729">
    <property type="entry name" value="PH domain-like"/>
    <property type="match status" value="1"/>
</dbReference>
<dbReference type="PANTHER" id="PTHR10218:SF302">
    <property type="entry name" value="GUANINE NUCLEOTIDE-BINDING PROTEIN ALPHA-5 SUBUNIT"/>
    <property type="match status" value="1"/>
</dbReference>
<evidence type="ECO:0000313" key="11">
    <source>
        <dbReference type="EMBL" id="CAE0654887.1"/>
    </source>
</evidence>
<feature type="coiled-coil region" evidence="7">
    <location>
        <begin position="1142"/>
        <end position="1172"/>
    </location>
</feature>
<dbReference type="Gene3D" id="3.40.50.300">
    <property type="entry name" value="P-loop containing nucleotide triphosphate hydrolases"/>
    <property type="match status" value="2"/>
</dbReference>
<evidence type="ECO:0000259" key="9">
    <source>
        <dbReference type="PROSITE" id="PS50003"/>
    </source>
</evidence>
<dbReference type="FunFam" id="3.40.50.300:FF:000692">
    <property type="entry name" value="Guanine nucleotide-binding protein subunit alpha"/>
    <property type="match status" value="1"/>
</dbReference>
<dbReference type="GO" id="GO:0003924">
    <property type="term" value="F:GTPase activity"/>
    <property type="evidence" value="ECO:0007669"/>
    <property type="project" value="InterPro"/>
</dbReference>
<feature type="region of interest" description="Disordered" evidence="8">
    <location>
        <begin position="939"/>
        <end position="977"/>
    </location>
</feature>
<dbReference type="GO" id="GO:0005525">
    <property type="term" value="F:GTP binding"/>
    <property type="evidence" value="ECO:0007669"/>
    <property type="project" value="UniProtKB-KW"/>
</dbReference>
<feature type="region of interest" description="Disordered" evidence="8">
    <location>
        <begin position="832"/>
        <end position="908"/>
    </location>
</feature>
<keyword evidence="3 5" id="KW-0342">GTP-binding</keyword>
<feature type="binding site" evidence="5">
    <location>
        <position position="1568"/>
    </location>
    <ligand>
        <name>GTP</name>
        <dbReference type="ChEBI" id="CHEBI:37565"/>
    </ligand>
</feature>
<feature type="domain" description="RGS" evidence="10">
    <location>
        <begin position="343"/>
        <end position="466"/>
    </location>
</feature>
<feature type="compositionally biased region" description="Polar residues" evidence="8">
    <location>
        <begin position="940"/>
        <end position="960"/>
    </location>
</feature>
<dbReference type="Pfam" id="PF00503">
    <property type="entry name" value="G-alpha"/>
    <property type="match status" value="1"/>
</dbReference>
<dbReference type="InterPro" id="IPR001849">
    <property type="entry name" value="PH_domain"/>
</dbReference>
<evidence type="ECO:0000256" key="2">
    <source>
        <dbReference type="ARBA" id="ARBA00022741"/>
    </source>
</evidence>
<dbReference type="PROSITE" id="PS50132">
    <property type="entry name" value="RGS"/>
    <property type="match status" value="1"/>
</dbReference>
<dbReference type="SUPFAM" id="SSF52540">
    <property type="entry name" value="P-loop containing nucleoside triphosphate hydrolases"/>
    <property type="match status" value="2"/>
</dbReference>
<keyword evidence="6" id="KW-0460">Magnesium</keyword>
<dbReference type="GO" id="GO:0005737">
    <property type="term" value="C:cytoplasm"/>
    <property type="evidence" value="ECO:0007669"/>
    <property type="project" value="TreeGrafter"/>
</dbReference>
<evidence type="ECO:0000256" key="5">
    <source>
        <dbReference type="PIRSR" id="PIRSR601019-1"/>
    </source>
</evidence>
<feature type="domain" description="PH" evidence="9">
    <location>
        <begin position="15"/>
        <end position="107"/>
    </location>
</feature>
<evidence type="ECO:0000256" key="3">
    <source>
        <dbReference type="ARBA" id="ARBA00023134"/>
    </source>
</evidence>
<dbReference type="SUPFAM" id="SSF47895">
    <property type="entry name" value="Transducin (alpha subunit), insertion domain"/>
    <property type="match status" value="1"/>
</dbReference>
<dbReference type="CDD" id="cd00066">
    <property type="entry name" value="G-alpha"/>
    <property type="match status" value="1"/>
</dbReference>
<dbReference type="Pfam" id="PF00169">
    <property type="entry name" value="PH"/>
    <property type="match status" value="1"/>
</dbReference>
<evidence type="ECO:0000256" key="1">
    <source>
        <dbReference type="ARBA" id="ARBA00022723"/>
    </source>
</evidence>
<dbReference type="Gene3D" id="1.10.167.10">
    <property type="entry name" value="Regulator of G-protein Signalling 4, domain 2"/>
    <property type="match status" value="1"/>
</dbReference>
<dbReference type="Pfam" id="PF00615">
    <property type="entry name" value="RGS"/>
    <property type="match status" value="1"/>
</dbReference>
<dbReference type="SMART" id="SM00275">
    <property type="entry name" value="G_alpha"/>
    <property type="match status" value="1"/>
</dbReference>
<protein>
    <recommendedName>
        <fullName evidence="12">PH domain-containing protein</fullName>
    </recommendedName>
</protein>
<feature type="compositionally biased region" description="Basic and acidic residues" evidence="8">
    <location>
        <begin position="868"/>
        <end position="881"/>
    </location>
</feature>
<dbReference type="InterPro" id="IPR011993">
    <property type="entry name" value="PH-like_dom_sf"/>
</dbReference>
<feature type="binding site" evidence="6">
    <location>
        <position position="1423"/>
    </location>
    <ligand>
        <name>Mg(2+)</name>
        <dbReference type="ChEBI" id="CHEBI:18420"/>
    </ligand>
</feature>
<dbReference type="SMART" id="SM00233">
    <property type="entry name" value="PH"/>
    <property type="match status" value="1"/>
</dbReference>
<feature type="binding site" evidence="5">
    <location>
        <begin position="1511"/>
        <end position="1514"/>
    </location>
    <ligand>
        <name>GTP</name>
        <dbReference type="ChEBI" id="CHEBI:37565"/>
    </ligand>
</feature>
<dbReference type="SUPFAM" id="SSF48097">
    <property type="entry name" value="Regulator of G-protein signaling, RGS"/>
    <property type="match status" value="1"/>
</dbReference>
<dbReference type="PANTHER" id="PTHR10218">
    <property type="entry name" value="GTP-BINDING PROTEIN ALPHA SUBUNIT"/>
    <property type="match status" value="1"/>
</dbReference>
<dbReference type="InterPro" id="IPR011025">
    <property type="entry name" value="GproteinA_insert"/>
</dbReference>
<name>A0A7S4DKI2_9EUKA</name>
<dbReference type="PRINTS" id="PR00318">
    <property type="entry name" value="GPROTEINA"/>
</dbReference>
<evidence type="ECO:0000256" key="4">
    <source>
        <dbReference type="ARBA" id="ARBA00023224"/>
    </source>
</evidence>
<dbReference type="InterPro" id="IPR036305">
    <property type="entry name" value="RGS_sf"/>
</dbReference>
<dbReference type="GO" id="GO:0001664">
    <property type="term" value="F:G protein-coupled receptor binding"/>
    <property type="evidence" value="ECO:0007669"/>
    <property type="project" value="TreeGrafter"/>
</dbReference>
<reference evidence="11" key="1">
    <citation type="submission" date="2021-01" db="EMBL/GenBank/DDBJ databases">
        <authorList>
            <person name="Corre E."/>
            <person name="Pelletier E."/>
            <person name="Niang G."/>
            <person name="Scheremetjew M."/>
            <person name="Finn R."/>
            <person name="Kale V."/>
            <person name="Holt S."/>
            <person name="Cochrane G."/>
            <person name="Meng A."/>
            <person name="Brown T."/>
            <person name="Cohen L."/>
        </authorList>
    </citation>
    <scope>NUCLEOTIDE SEQUENCE</scope>
    <source>
        <strain evidence="11">CCCM811</strain>
    </source>
</reference>
<dbReference type="InterPro" id="IPR044926">
    <property type="entry name" value="RGS_subdomain_2"/>
</dbReference>
<dbReference type="Gene3D" id="2.30.29.30">
    <property type="entry name" value="Pleckstrin-homology domain (PH domain)/Phosphotyrosine-binding domain (PTB)"/>
    <property type="match status" value="1"/>
</dbReference>
<gene>
    <name evidence="11" type="ORF">LGLO00237_LOCUS7138</name>
</gene>
<feature type="region of interest" description="Disordered" evidence="8">
    <location>
        <begin position="211"/>
        <end position="246"/>
    </location>
</feature>
<dbReference type="PROSITE" id="PS50003">
    <property type="entry name" value="PH_DOMAIN"/>
    <property type="match status" value="1"/>
</dbReference>
<keyword evidence="7" id="KW-0175">Coiled coil</keyword>
<feature type="compositionally biased region" description="Acidic residues" evidence="8">
    <location>
        <begin position="967"/>
        <end position="976"/>
    </location>
</feature>
<feature type="compositionally biased region" description="Basic and acidic residues" evidence="8">
    <location>
        <begin position="832"/>
        <end position="844"/>
    </location>
</feature>
<keyword evidence="2 5" id="KW-0547">Nucleotide-binding</keyword>
<dbReference type="GO" id="GO:0007188">
    <property type="term" value="P:adenylate cyclase-modulating G protein-coupled receptor signaling pathway"/>
    <property type="evidence" value="ECO:0007669"/>
    <property type="project" value="TreeGrafter"/>
</dbReference>
<dbReference type="GO" id="GO:0005834">
    <property type="term" value="C:heterotrimeric G-protein complex"/>
    <property type="evidence" value="ECO:0007669"/>
    <property type="project" value="TreeGrafter"/>
</dbReference>
<dbReference type="EMBL" id="HBIV01009433">
    <property type="protein sequence ID" value="CAE0654887.1"/>
    <property type="molecule type" value="Transcribed_RNA"/>
</dbReference>
<feature type="binding site" evidence="5">
    <location>
        <begin position="1442"/>
        <end position="1446"/>
    </location>
    <ligand>
        <name>GTP</name>
        <dbReference type="ChEBI" id="CHEBI:37565"/>
    </ligand>
</feature>